<proteinExistence type="predicted"/>
<reference evidence="1" key="1">
    <citation type="submission" date="2018-05" db="EMBL/GenBank/DDBJ databases">
        <authorList>
            <person name="Lanie J.A."/>
            <person name="Ng W.-L."/>
            <person name="Kazmierczak K.M."/>
            <person name="Andrzejewski T.M."/>
            <person name="Davidsen T.M."/>
            <person name="Wayne K.J."/>
            <person name="Tettelin H."/>
            <person name="Glass J.I."/>
            <person name="Rusch D."/>
            <person name="Podicherti R."/>
            <person name="Tsui H.-C.T."/>
            <person name="Winkler M.E."/>
        </authorList>
    </citation>
    <scope>NUCLEOTIDE SEQUENCE</scope>
</reference>
<sequence length="296" mass="33210">DELMEIKLTSGNRGRIQRRINFLFESLSEQGEVAVPHIREFLNRMEDVDFAIPKSPQDESKELEHWRTRMVHGPLDFEQPPSLRIGLIDILAEVGGKKAEEALAEVLSTTGRGFEIAYAAKKLQKWIGKDAYRDEALGAAHELLAEPIDVANGNKFDAASRQYLFMVLEMYGDKTFVQTAQGQLINEEGRIDRSVLSYFENIGNGSAIDAVVQAMQSGQLRESDMREMARVAVQGVGKNDAQADSLFQDIMTSDQYSLDVKMETIRSMDNAEDLTNMDKNEQATVLQSRLALMDTI</sequence>
<name>A0A382U346_9ZZZZ</name>
<feature type="non-terminal residue" evidence="1">
    <location>
        <position position="1"/>
    </location>
</feature>
<dbReference type="EMBL" id="UINC01140903">
    <property type="protein sequence ID" value="SVD28315.1"/>
    <property type="molecule type" value="Genomic_DNA"/>
</dbReference>
<dbReference type="AlphaFoldDB" id="A0A382U346"/>
<evidence type="ECO:0000313" key="1">
    <source>
        <dbReference type="EMBL" id="SVD28315.1"/>
    </source>
</evidence>
<organism evidence="1">
    <name type="scientific">marine metagenome</name>
    <dbReference type="NCBI Taxonomy" id="408172"/>
    <lineage>
        <taxon>unclassified sequences</taxon>
        <taxon>metagenomes</taxon>
        <taxon>ecological metagenomes</taxon>
    </lineage>
</organism>
<feature type="non-terminal residue" evidence="1">
    <location>
        <position position="296"/>
    </location>
</feature>
<accession>A0A382U346</accession>
<gene>
    <name evidence="1" type="ORF">METZ01_LOCUS381169</name>
</gene>
<protein>
    <submittedName>
        <fullName evidence="1">Uncharacterized protein</fullName>
    </submittedName>
</protein>